<evidence type="ECO:0000256" key="1">
    <source>
        <dbReference type="PIRSR" id="PIRSR613078-1"/>
    </source>
</evidence>
<dbReference type="AlphaFoldDB" id="H5SPD4"/>
<feature type="active site" description="Proton donor/acceptor" evidence="1">
    <location>
        <position position="83"/>
    </location>
</feature>
<gene>
    <name evidence="3" type="ORF">HGMM_F53H06C18</name>
</gene>
<dbReference type="SMART" id="SM00855">
    <property type="entry name" value="PGAM"/>
    <property type="match status" value="1"/>
</dbReference>
<evidence type="ECO:0000256" key="2">
    <source>
        <dbReference type="PIRSR" id="PIRSR613078-2"/>
    </source>
</evidence>
<feature type="binding site" evidence="2">
    <location>
        <begin position="8"/>
        <end position="15"/>
    </location>
    <ligand>
        <name>substrate</name>
    </ligand>
</feature>
<dbReference type="GO" id="GO:0016791">
    <property type="term" value="F:phosphatase activity"/>
    <property type="evidence" value="ECO:0007669"/>
    <property type="project" value="TreeGrafter"/>
</dbReference>
<reference evidence="3" key="2">
    <citation type="journal article" date="2012" name="PLoS ONE">
        <title>A Deeply Branching Thermophilic Bacterium with an Ancient Acetyl-CoA Pathway Dominates a Subsurface Ecosystem.</title>
        <authorList>
            <person name="Takami H."/>
            <person name="Noguchi H."/>
            <person name="Takaki Y."/>
            <person name="Uchiyama I."/>
            <person name="Toyoda A."/>
            <person name="Nishi S."/>
            <person name="Chee G.-J."/>
            <person name="Arai W."/>
            <person name="Nunoura T."/>
            <person name="Itoh T."/>
            <person name="Hattori M."/>
            <person name="Takai K."/>
        </authorList>
    </citation>
    <scope>NUCLEOTIDE SEQUENCE</scope>
</reference>
<proteinExistence type="predicted"/>
<protein>
    <submittedName>
        <fullName evidence="3">Phosphoglycerate mutase</fullName>
    </submittedName>
</protein>
<feature type="active site" description="Tele-phosphohistidine intermediate" evidence="1">
    <location>
        <position position="9"/>
    </location>
</feature>
<name>H5SPD4_9CHLR</name>
<dbReference type="PANTHER" id="PTHR48100:SF1">
    <property type="entry name" value="HISTIDINE PHOSPHATASE FAMILY PROTEIN-RELATED"/>
    <property type="match status" value="1"/>
</dbReference>
<sequence>MKKVYLIRHAQSQGNADGRIQGWLDSPLNEVGRQQAHLLARRLATEADFQAIFASPLQRAAETAQIIAAYLNCPLNFDDSLREYNMGPITGLTLAEIKERFPERYLAFKNNQPAPHLPGEEGEEAFMERVHLGMERILSQITGGQPALIVTHSGTINACLRNWLHLNDQRRRPFKLDNASITIVEINAASRRLITLNDTSHLAGLAFAGEVQE</sequence>
<dbReference type="PANTHER" id="PTHR48100">
    <property type="entry name" value="BROAD-SPECIFICITY PHOSPHATASE YOR283W-RELATED"/>
    <property type="match status" value="1"/>
</dbReference>
<feature type="binding site" evidence="2">
    <location>
        <position position="59"/>
    </location>
    <ligand>
        <name>substrate</name>
    </ligand>
</feature>
<dbReference type="InterPro" id="IPR050275">
    <property type="entry name" value="PGM_Phosphatase"/>
</dbReference>
<dbReference type="SUPFAM" id="SSF53254">
    <property type="entry name" value="Phosphoglycerate mutase-like"/>
    <property type="match status" value="1"/>
</dbReference>
<dbReference type="GO" id="GO:0005737">
    <property type="term" value="C:cytoplasm"/>
    <property type="evidence" value="ECO:0007669"/>
    <property type="project" value="TreeGrafter"/>
</dbReference>
<dbReference type="CDD" id="cd07067">
    <property type="entry name" value="HP_PGM_like"/>
    <property type="match status" value="1"/>
</dbReference>
<dbReference type="Pfam" id="PF00300">
    <property type="entry name" value="His_Phos_1"/>
    <property type="match status" value="1"/>
</dbReference>
<evidence type="ECO:0000313" key="3">
    <source>
        <dbReference type="EMBL" id="BAL58020.1"/>
    </source>
</evidence>
<organism evidence="3">
    <name type="scientific">uncultured Chloroflexota bacterium</name>
    <dbReference type="NCBI Taxonomy" id="166587"/>
    <lineage>
        <taxon>Bacteria</taxon>
        <taxon>Bacillati</taxon>
        <taxon>Chloroflexota</taxon>
        <taxon>environmental samples</taxon>
    </lineage>
</organism>
<dbReference type="EMBL" id="AP011791">
    <property type="protein sequence ID" value="BAL58020.1"/>
    <property type="molecule type" value="Genomic_DNA"/>
</dbReference>
<reference evidence="3" key="1">
    <citation type="journal article" date="2005" name="Environ. Microbiol.">
        <title>Genetic and functional properties of uncultivated thermophilic crenarchaeotes from a subsurface gold mine as revealed by analysis of genome fragments.</title>
        <authorList>
            <person name="Nunoura T."/>
            <person name="Hirayama H."/>
            <person name="Takami H."/>
            <person name="Oida H."/>
            <person name="Nishi S."/>
            <person name="Shimamura S."/>
            <person name="Suzuki Y."/>
            <person name="Inagaki F."/>
            <person name="Takai K."/>
            <person name="Nealson K.H."/>
            <person name="Horikoshi K."/>
        </authorList>
    </citation>
    <scope>NUCLEOTIDE SEQUENCE</scope>
</reference>
<dbReference type="InterPro" id="IPR013078">
    <property type="entry name" value="His_Pase_superF_clade-1"/>
</dbReference>
<dbReference type="InterPro" id="IPR029033">
    <property type="entry name" value="His_PPase_superfam"/>
</dbReference>
<dbReference type="Gene3D" id="3.40.50.1240">
    <property type="entry name" value="Phosphoglycerate mutase-like"/>
    <property type="match status" value="1"/>
</dbReference>
<accession>H5SPD4</accession>